<feature type="non-terminal residue" evidence="5">
    <location>
        <position position="1"/>
    </location>
</feature>
<dbReference type="FunCoup" id="A0A067RWA9">
    <property type="interactions" value="23"/>
</dbReference>
<protein>
    <submittedName>
        <fullName evidence="5">Phosphoinositide 3-kinase adapter protein 1</fullName>
    </submittedName>
</protein>
<dbReference type="InterPro" id="IPR017893">
    <property type="entry name" value="DBB_domain"/>
</dbReference>
<feature type="region of interest" description="Disordered" evidence="3">
    <location>
        <begin position="264"/>
        <end position="322"/>
    </location>
</feature>
<feature type="coiled-coil region" evidence="2">
    <location>
        <begin position="916"/>
        <end position="950"/>
    </location>
</feature>
<feature type="region of interest" description="Disordered" evidence="3">
    <location>
        <begin position="41"/>
        <end position="72"/>
    </location>
</feature>
<dbReference type="GO" id="GO:0005829">
    <property type="term" value="C:cytosol"/>
    <property type="evidence" value="ECO:0007669"/>
    <property type="project" value="TreeGrafter"/>
</dbReference>
<sequence>LLPDNPSYFSVPGGSTSGTPASTSRGPFSLLKRRGANISRSMGANTSSASCTSSSLGHNSAPTTPTAPEVAATPLLPSAPVPLSSHSHHRRSFRSILRSMSANHHHGSAVYQLQHQLLVLGEPRPSDMAPESPCLPHHQLHHPSASSSSPNKEDHHHQRRRSNSNKSFKSQKSSVELLNTDMVYCPIPRTPSSALASVPKTAASEELLGGSPEEVFLSNGDARYYNLTAAMTIPLPGSNAGSGRRRHSIGTFLNRDRGSYSCLSKTPTATTTPTAEEENAPATRSDAMQKMSTGSVGSRGKTSSTGGCSPPDWRHLSAADVPRSAHSRRRCNRCCNVKGSRAADMDDILIVSSNQSQAAASWVDYLKVCFDQINKTRKRPPFKMMCVSLEDVVGPQVVPLAIEEKMTHVKLQIVIICPQFLHHIYENPGPATTLGRLLQPDRVLAMLLGVDESTVTEQHRAALISYQQWHHIPVKDQDESFVSKFLQEALDMMARVWRQQTLRTDRALFSVIPKKVKEGQHKVIVLLNEPIEKEDKLKITVDKNGEHLEVSSVKRRNPYTLHFQMPESCLEVSMLVSVHVEKNGQALGHRQVKCESRMRELDQILRSCDNPLEFMCQTLGFSPGDREHLDNFLVLAFQRNLPPHFNLLHVTGHPHHHRTHTSPEEYPTLLHFAARNGLEKLAWQLLECPGGEHACEIRNACELTPAEMAEAAGHSKLANALRGYMQMTEFTSMYSYMKIMSEGKAKSSGAIYKQQLHNSLFPGFNDIEYHQPRPLSETYQVPPAARVLMDHYQVPPTARPYCPPGNEMGYMEMHPPGLSLSGATTQKTAIFILTAMRNSNPASCHMNRHHVIRHIIIQCLPSSVHGTPIGGAKKSREQIHHQYGAQEELAEILYDFKNNVFSIAEVERFVENWQNRNDVKQSFKDKQEQLNHMREEYEHLQQRMKESMKRPTPFDRIRKLFRGKPKG</sequence>
<keyword evidence="5" id="KW-0418">Kinase</keyword>
<dbReference type="Pfam" id="PF18567">
    <property type="entry name" value="TIR_3"/>
    <property type="match status" value="1"/>
</dbReference>
<name>A0A067RWA9_ZOONE</name>
<feature type="compositionally biased region" description="Low complexity" evidence="3">
    <location>
        <begin position="164"/>
        <end position="173"/>
    </location>
</feature>
<dbReference type="Proteomes" id="UP000027135">
    <property type="component" value="Unassembled WGS sequence"/>
</dbReference>
<feature type="domain" description="DBB" evidence="4">
    <location>
        <begin position="511"/>
        <end position="648"/>
    </location>
</feature>
<dbReference type="InterPro" id="IPR035897">
    <property type="entry name" value="Toll_tir_struct_dom_sf"/>
</dbReference>
<accession>A0A067RWA9</accession>
<evidence type="ECO:0000256" key="2">
    <source>
        <dbReference type="SAM" id="Coils"/>
    </source>
</evidence>
<feature type="compositionally biased region" description="Low complexity" evidence="3">
    <location>
        <begin position="46"/>
        <end position="72"/>
    </location>
</feature>
<keyword evidence="2" id="KW-0175">Coiled coil</keyword>
<proteinExistence type="predicted"/>
<dbReference type="STRING" id="136037.A0A067RWA9"/>
<keyword evidence="5" id="KW-0808">Transferase</keyword>
<feature type="compositionally biased region" description="Low complexity" evidence="3">
    <location>
        <begin position="12"/>
        <end position="27"/>
    </location>
</feature>
<organism evidence="5 6">
    <name type="scientific">Zootermopsis nevadensis</name>
    <name type="common">Dampwood termite</name>
    <dbReference type="NCBI Taxonomy" id="136037"/>
    <lineage>
        <taxon>Eukaryota</taxon>
        <taxon>Metazoa</taxon>
        <taxon>Ecdysozoa</taxon>
        <taxon>Arthropoda</taxon>
        <taxon>Hexapoda</taxon>
        <taxon>Insecta</taxon>
        <taxon>Pterygota</taxon>
        <taxon>Neoptera</taxon>
        <taxon>Polyneoptera</taxon>
        <taxon>Dictyoptera</taxon>
        <taxon>Blattodea</taxon>
        <taxon>Blattoidea</taxon>
        <taxon>Termitoidae</taxon>
        <taxon>Termopsidae</taxon>
        <taxon>Zootermopsis</taxon>
    </lineage>
</organism>
<dbReference type="GO" id="GO:0005104">
    <property type="term" value="F:fibroblast growth factor receptor binding"/>
    <property type="evidence" value="ECO:0007669"/>
    <property type="project" value="TreeGrafter"/>
</dbReference>
<dbReference type="SMART" id="SM01282">
    <property type="entry name" value="DBB"/>
    <property type="match status" value="1"/>
</dbReference>
<dbReference type="GO" id="GO:0016301">
    <property type="term" value="F:kinase activity"/>
    <property type="evidence" value="ECO:0007669"/>
    <property type="project" value="UniProtKB-KW"/>
</dbReference>
<feature type="region of interest" description="Disordered" evidence="3">
    <location>
        <begin position="123"/>
        <end position="173"/>
    </location>
</feature>
<dbReference type="eggNOG" id="ENOG502QS94">
    <property type="taxonomic scope" value="Eukaryota"/>
</dbReference>
<feature type="region of interest" description="Disordered" evidence="3">
    <location>
        <begin position="1"/>
        <end position="29"/>
    </location>
</feature>
<evidence type="ECO:0000313" key="5">
    <source>
        <dbReference type="EMBL" id="KDR24154.1"/>
    </source>
</evidence>
<dbReference type="EMBL" id="KK852425">
    <property type="protein sequence ID" value="KDR24154.1"/>
    <property type="molecule type" value="Genomic_DNA"/>
</dbReference>
<dbReference type="Pfam" id="PF14545">
    <property type="entry name" value="DBB"/>
    <property type="match status" value="1"/>
</dbReference>
<keyword evidence="6" id="KW-1185">Reference proteome</keyword>
<dbReference type="PANTHER" id="PTHR16267">
    <property type="entry name" value="BANK1/PIK3AP1 FAMILY MEMBER"/>
    <property type="match status" value="1"/>
</dbReference>
<dbReference type="InterPro" id="IPR052446">
    <property type="entry name" value="B-cell_PI3K-Signaling_Adptrs"/>
</dbReference>
<dbReference type="OMA" id="CQRPPCH"/>
<dbReference type="PANTHER" id="PTHR16267:SF11">
    <property type="entry name" value="STUMPS, ISOFORM E"/>
    <property type="match status" value="1"/>
</dbReference>
<dbReference type="GO" id="GO:0005068">
    <property type="term" value="F:transmembrane receptor protein tyrosine kinase adaptor activity"/>
    <property type="evidence" value="ECO:0007669"/>
    <property type="project" value="TreeGrafter"/>
</dbReference>
<dbReference type="PROSITE" id="PS51376">
    <property type="entry name" value="DBB"/>
    <property type="match status" value="1"/>
</dbReference>
<dbReference type="InterPro" id="IPR041340">
    <property type="entry name" value="PIK3AP1_TIR"/>
</dbReference>
<gene>
    <name evidence="5" type="ORF">L798_08982</name>
</gene>
<evidence type="ECO:0000256" key="3">
    <source>
        <dbReference type="SAM" id="MobiDB-lite"/>
    </source>
</evidence>
<dbReference type="InParanoid" id="A0A067RWA9"/>
<dbReference type="AlphaFoldDB" id="A0A067RWA9"/>
<feature type="compositionally biased region" description="Polar residues" evidence="3">
    <location>
        <begin position="290"/>
        <end position="307"/>
    </location>
</feature>
<evidence type="ECO:0000259" key="4">
    <source>
        <dbReference type="PROSITE" id="PS51376"/>
    </source>
</evidence>
<dbReference type="Gene3D" id="3.40.50.10140">
    <property type="entry name" value="Toll/interleukin-1 receptor homology (TIR) domain"/>
    <property type="match status" value="1"/>
</dbReference>
<evidence type="ECO:0000256" key="1">
    <source>
        <dbReference type="ARBA" id="ARBA00022553"/>
    </source>
</evidence>
<evidence type="ECO:0000313" key="6">
    <source>
        <dbReference type="Proteomes" id="UP000027135"/>
    </source>
</evidence>
<reference evidence="5 6" key="1">
    <citation type="journal article" date="2014" name="Nat. Commun.">
        <title>Molecular traces of alternative social organization in a termite genome.</title>
        <authorList>
            <person name="Terrapon N."/>
            <person name="Li C."/>
            <person name="Robertson H.M."/>
            <person name="Ji L."/>
            <person name="Meng X."/>
            <person name="Booth W."/>
            <person name="Chen Z."/>
            <person name="Childers C.P."/>
            <person name="Glastad K.M."/>
            <person name="Gokhale K."/>
            <person name="Gowin J."/>
            <person name="Gronenberg W."/>
            <person name="Hermansen R.A."/>
            <person name="Hu H."/>
            <person name="Hunt B.G."/>
            <person name="Huylmans A.K."/>
            <person name="Khalil S.M."/>
            <person name="Mitchell R.D."/>
            <person name="Munoz-Torres M.C."/>
            <person name="Mustard J.A."/>
            <person name="Pan H."/>
            <person name="Reese J.T."/>
            <person name="Scharf M.E."/>
            <person name="Sun F."/>
            <person name="Vogel H."/>
            <person name="Xiao J."/>
            <person name="Yang W."/>
            <person name="Yang Z."/>
            <person name="Yang Z."/>
            <person name="Zhou J."/>
            <person name="Zhu J."/>
            <person name="Brent C.S."/>
            <person name="Elsik C.G."/>
            <person name="Goodisman M.A."/>
            <person name="Liberles D.A."/>
            <person name="Roe R.M."/>
            <person name="Vargo E.L."/>
            <person name="Vilcinskas A."/>
            <person name="Wang J."/>
            <person name="Bornberg-Bauer E."/>
            <person name="Korb J."/>
            <person name="Zhang G."/>
            <person name="Liebig J."/>
        </authorList>
    </citation>
    <scope>NUCLEOTIDE SEQUENCE [LARGE SCALE GENOMIC DNA]</scope>
    <source>
        <tissue evidence="5">Whole organism</tissue>
    </source>
</reference>
<keyword evidence="1" id="KW-0597">Phosphoprotein</keyword>